<gene>
    <name evidence="2" type="ORF">MKZ38_010280</name>
</gene>
<evidence type="ECO:0000256" key="1">
    <source>
        <dbReference type="SAM" id="MobiDB-lite"/>
    </source>
</evidence>
<evidence type="ECO:0000313" key="2">
    <source>
        <dbReference type="EMBL" id="KAJ2892086.1"/>
    </source>
</evidence>
<reference evidence="2" key="1">
    <citation type="submission" date="2022-07" db="EMBL/GenBank/DDBJ databases">
        <title>Draft genome sequence of Zalerion maritima ATCC 34329, a (micro)plastics degrading marine fungus.</title>
        <authorList>
            <person name="Paco A."/>
            <person name="Goncalves M.F.M."/>
            <person name="Rocha-Santos T.A.P."/>
            <person name="Alves A."/>
        </authorList>
    </citation>
    <scope>NUCLEOTIDE SEQUENCE</scope>
    <source>
        <strain evidence="2">ATCC 34329</strain>
    </source>
</reference>
<organism evidence="2 3">
    <name type="scientific">Zalerion maritima</name>
    <dbReference type="NCBI Taxonomy" id="339359"/>
    <lineage>
        <taxon>Eukaryota</taxon>
        <taxon>Fungi</taxon>
        <taxon>Dikarya</taxon>
        <taxon>Ascomycota</taxon>
        <taxon>Pezizomycotina</taxon>
        <taxon>Sordariomycetes</taxon>
        <taxon>Lulworthiomycetidae</taxon>
        <taxon>Lulworthiales</taxon>
        <taxon>Lulworthiaceae</taxon>
        <taxon>Zalerion</taxon>
    </lineage>
</organism>
<feature type="compositionally biased region" description="Basic and acidic residues" evidence="1">
    <location>
        <begin position="76"/>
        <end position="86"/>
    </location>
</feature>
<dbReference type="EMBL" id="JAKWBI020000892">
    <property type="protein sequence ID" value="KAJ2892086.1"/>
    <property type="molecule type" value="Genomic_DNA"/>
</dbReference>
<proteinExistence type="predicted"/>
<protein>
    <submittedName>
        <fullName evidence="2">Uncharacterized protein</fullName>
    </submittedName>
</protein>
<evidence type="ECO:0000313" key="3">
    <source>
        <dbReference type="Proteomes" id="UP001201980"/>
    </source>
</evidence>
<accession>A0AAD5WNB1</accession>
<sequence>MEVWGTKTCAMQLKLPKAFAGDGDTLVAYVLNQKKELRSSSLPSTYGTYDGTDRRWTASLLPKSRNPAFPLRTGRRHEGMQKKEGSVIRTFERPRTFCRRKRGIQVTCIYD</sequence>
<feature type="region of interest" description="Disordered" evidence="1">
    <location>
        <begin position="67"/>
        <end position="86"/>
    </location>
</feature>
<comment type="caution">
    <text evidence="2">The sequence shown here is derived from an EMBL/GenBank/DDBJ whole genome shotgun (WGS) entry which is preliminary data.</text>
</comment>
<dbReference type="Proteomes" id="UP001201980">
    <property type="component" value="Unassembled WGS sequence"/>
</dbReference>
<dbReference type="AlphaFoldDB" id="A0AAD5WNB1"/>
<keyword evidence="3" id="KW-1185">Reference proteome</keyword>
<name>A0AAD5WNB1_9PEZI</name>